<keyword evidence="5 9" id="KW-0812">Transmembrane</keyword>
<dbReference type="Proteomes" id="UP001589619">
    <property type="component" value="Unassembled WGS sequence"/>
</dbReference>
<dbReference type="PROSITE" id="PS50850">
    <property type="entry name" value="MFS"/>
    <property type="match status" value="1"/>
</dbReference>
<dbReference type="InterPro" id="IPR001958">
    <property type="entry name" value="Tet-R_TetA/multi-R_MdtG-like"/>
</dbReference>
<evidence type="ECO:0000256" key="4">
    <source>
        <dbReference type="ARBA" id="ARBA00022475"/>
    </source>
</evidence>
<name>A0ABV5W879_9BACL</name>
<feature type="transmembrane region" description="Helical" evidence="9">
    <location>
        <begin position="360"/>
        <end position="376"/>
    </location>
</feature>
<evidence type="ECO:0000256" key="3">
    <source>
        <dbReference type="ARBA" id="ARBA00022448"/>
    </source>
</evidence>
<feature type="transmembrane region" description="Helical" evidence="9">
    <location>
        <begin position="178"/>
        <end position="195"/>
    </location>
</feature>
<evidence type="ECO:0000256" key="6">
    <source>
        <dbReference type="ARBA" id="ARBA00022989"/>
    </source>
</evidence>
<evidence type="ECO:0000313" key="12">
    <source>
        <dbReference type="Proteomes" id="UP001589619"/>
    </source>
</evidence>
<gene>
    <name evidence="11" type="ORF">ACFFNY_33975</name>
</gene>
<feature type="transmembrane region" description="Helical" evidence="9">
    <location>
        <begin position="14"/>
        <end position="35"/>
    </location>
</feature>
<feature type="region of interest" description="Disordered" evidence="8">
    <location>
        <begin position="403"/>
        <end position="434"/>
    </location>
</feature>
<dbReference type="PANTHER" id="PTHR43124:SF3">
    <property type="entry name" value="CHLORAMPHENICOL EFFLUX PUMP RV0191"/>
    <property type="match status" value="1"/>
</dbReference>
<evidence type="ECO:0000256" key="8">
    <source>
        <dbReference type="SAM" id="MobiDB-lite"/>
    </source>
</evidence>
<reference evidence="11 12" key="1">
    <citation type="submission" date="2024-09" db="EMBL/GenBank/DDBJ databases">
        <authorList>
            <person name="Sun Q."/>
            <person name="Mori K."/>
        </authorList>
    </citation>
    <scope>NUCLEOTIDE SEQUENCE [LARGE SCALE GENOMIC DNA]</scope>
    <source>
        <strain evidence="11 12">JCM 12520</strain>
    </source>
</reference>
<dbReference type="PROSITE" id="PS00216">
    <property type="entry name" value="SUGAR_TRANSPORT_1"/>
    <property type="match status" value="1"/>
</dbReference>
<evidence type="ECO:0000256" key="7">
    <source>
        <dbReference type="ARBA" id="ARBA00023136"/>
    </source>
</evidence>
<feature type="transmembrane region" description="Helical" evidence="9">
    <location>
        <begin position="79"/>
        <end position="100"/>
    </location>
</feature>
<feature type="transmembrane region" description="Helical" evidence="9">
    <location>
        <begin position="222"/>
        <end position="244"/>
    </location>
</feature>
<evidence type="ECO:0000256" key="1">
    <source>
        <dbReference type="ARBA" id="ARBA00004651"/>
    </source>
</evidence>
<feature type="domain" description="Major facilitator superfamily (MFS) profile" evidence="10">
    <location>
        <begin position="13"/>
        <end position="404"/>
    </location>
</feature>
<dbReference type="InterPro" id="IPR011701">
    <property type="entry name" value="MFS"/>
</dbReference>
<keyword evidence="3" id="KW-0813">Transport</keyword>
<feature type="transmembrane region" description="Helical" evidence="9">
    <location>
        <begin position="290"/>
        <end position="310"/>
    </location>
</feature>
<comment type="similarity">
    <text evidence="2">Belongs to the major facilitator superfamily. TCR/Tet family.</text>
</comment>
<accession>A0ABV5W879</accession>
<dbReference type="InterPro" id="IPR005829">
    <property type="entry name" value="Sugar_transporter_CS"/>
</dbReference>
<comment type="caution">
    <text evidence="11">The sequence shown here is derived from an EMBL/GenBank/DDBJ whole genome shotgun (WGS) entry which is preliminary data.</text>
</comment>
<protein>
    <submittedName>
        <fullName evidence="11">MFS transporter</fullName>
    </submittedName>
</protein>
<organism evidence="11 12">
    <name type="scientific">Paenibacillus hodogayensis</name>
    <dbReference type="NCBI Taxonomy" id="279208"/>
    <lineage>
        <taxon>Bacteria</taxon>
        <taxon>Bacillati</taxon>
        <taxon>Bacillota</taxon>
        <taxon>Bacilli</taxon>
        <taxon>Bacillales</taxon>
        <taxon>Paenibacillaceae</taxon>
        <taxon>Paenibacillus</taxon>
    </lineage>
</organism>
<dbReference type="InterPro" id="IPR020846">
    <property type="entry name" value="MFS_dom"/>
</dbReference>
<evidence type="ECO:0000259" key="10">
    <source>
        <dbReference type="PROSITE" id="PS50850"/>
    </source>
</evidence>
<keyword evidence="4" id="KW-1003">Cell membrane</keyword>
<dbReference type="EMBL" id="JBHMAG010000025">
    <property type="protein sequence ID" value="MFB9756611.1"/>
    <property type="molecule type" value="Genomic_DNA"/>
</dbReference>
<dbReference type="InterPro" id="IPR050189">
    <property type="entry name" value="MFS_Efflux_Transporters"/>
</dbReference>
<feature type="compositionally biased region" description="Basic and acidic residues" evidence="8">
    <location>
        <begin position="407"/>
        <end position="422"/>
    </location>
</feature>
<keyword evidence="6 9" id="KW-1133">Transmembrane helix</keyword>
<evidence type="ECO:0000256" key="2">
    <source>
        <dbReference type="ARBA" id="ARBA00007520"/>
    </source>
</evidence>
<dbReference type="PANTHER" id="PTHR43124">
    <property type="entry name" value="PURINE EFFLUX PUMP PBUE"/>
    <property type="match status" value="1"/>
</dbReference>
<feature type="transmembrane region" description="Helical" evidence="9">
    <location>
        <begin position="382"/>
        <end position="400"/>
    </location>
</feature>
<evidence type="ECO:0000313" key="11">
    <source>
        <dbReference type="EMBL" id="MFB9756611.1"/>
    </source>
</evidence>
<dbReference type="CDD" id="cd17474">
    <property type="entry name" value="MFS_YfmO_like"/>
    <property type="match status" value="1"/>
</dbReference>
<dbReference type="InterPro" id="IPR036259">
    <property type="entry name" value="MFS_trans_sf"/>
</dbReference>
<proteinExistence type="inferred from homology"/>
<dbReference type="RefSeq" id="WP_344913045.1">
    <property type="nucleotide sequence ID" value="NZ_BAAAYO010000011.1"/>
</dbReference>
<dbReference type="PRINTS" id="PR01035">
    <property type="entry name" value="TCRTETA"/>
</dbReference>
<keyword evidence="7 9" id="KW-0472">Membrane</keyword>
<comment type="subcellular location">
    <subcellularLocation>
        <location evidence="1">Cell membrane</location>
        <topology evidence="1">Multi-pass membrane protein</topology>
    </subcellularLocation>
</comment>
<feature type="transmembrane region" description="Helical" evidence="9">
    <location>
        <begin position="256"/>
        <end position="278"/>
    </location>
</feature>
<feature type="transmembrane region" description="Helical" evidence="9">
    <location>
        <begin position="106"/>
        <end position="132"/>
    </location>
</feature>
<keyword evidence="12" id="KW-1185">Reference proteome</keyword>
<feature type="transmembrane region" description="Helical" evidence="9">
    <location>
        <begin position="316"/>
        <end position="339"/>
    </location>
</feature>
<dbReference type="SUPFAM" id="SSF103473">
    <property type="entry name" value="MFS general substrate transporter"/>
    <property type="match status" value="1"/>
</dbReference>
<sequence>MNASESASSKTRDLLSIASVPLIMTLGNSMFIPVLPNIQAKLGLTSLQTSFIITAYAITAILLIPVAGLLSDRYGRKKVMIPSLIITAVGGLICGFAALFSAQAAYIFILLGRFVQGIGASGAFPIVLPLVGDLFRDDKEISKGLGLIETANTFGKVLSPVLGSALALWAWYIPFFSIPLLCAVSLVLLLVFLNVPKAEGKPPGWSSLIRPVIKTLKEEKRWLVPIFISGGILMFVLFGFLFHLSSLLEERFAIDGIVKGLLLAIPLLGLCLASYATGKLAGSNKTVKKVLAVVGLAAGTAAMLAVAWIVPYTVVVWLALFSAAGIGFGIALPVLDALITEGIDKSQRGAVTSLYSSMRFIGVAAGPPVTALLAAAGHAAIFYTYAALCAVSAVVVWVWIKPKQRSGTKEERKDEPKDEKEAWFGPGGRARAKT</sequence>
<evidence type="ECO:0000256" key="9">
    <source>
        <dbReference type="SAM" id="Phobius"/>
    </source>
</evidence>
<dbReference type="Gene3D" id="1.20.1250.20">
    <property type="entry name" value="MFS general substrate transporter like domains"/>
    <property type="match status" value="1"/>
</dbReference>
<feature type="transmembrane region" description="Helical" evidence="9">
    <location>
        <begin position="47"/>
        <end position="67"/>
    </location>
</feature>
<evidence type="ECO:0000256" key="5">
    <source>
        <dbReference type="ARBA" id="ARBA00022692"/>
    </source>
</evidence>
<dbReference type="Pfam" id="PF07690">
    <property type="entry name" value="MFS_1"/>
    <property type="match status" value="1"/>
</dbReference>